<feature type="domain" description="Methylamine utilisation protein MauE" evidence="6">
    <location>
        <begin position="1"/>
        <end position="131"/>
    </location>
</feature>
<evidence type="ECO:0000256" key="1">
    <source>
        <dbReference type="ARBA" id="ARBA00004141"/>
    </source>
</evidence>
<dbReference type="OrthoDB" id="648842at2"/>
<dbReference type="Proteomes" id="UP000295807">
    <property type="component" value="Unassembled WGS sequence"/>
</dbReference>
<dbReference type="InterPro" id="IPR009908">
    <property type="entry name" value="Methylamine_util_MauE"/>
</dbReference>
<dbReference type="GO" id="GO:0030416">
    <property type="term" value="P:methylamine metabolic process"/>
    <property type="evidence" value="ECO:0007669"/>
    <property type="project" value="InterPro"/>
</dbReference>
<keyword evidence="3 5" id="KW-1133">Transmembrane helix</keyword>
<comment type="subcellular location">
    <subcellularLocation>
        <location evidence="1">Membrane</location>
        <topology evidence="1">Multi-pass membrane protein</topology>
    </subcellularLocation>
</comment>
<dbReference type="AlphaFoldDB" id="A0A4R3KX91"/>
<evidence type="ECO:0000259" key="6">
    <source>
        <dbReference type="Pfam" id="PF07291"/>
    </source>
</evidence>
<feature type="transmembrane region" description="Helical" evidence="5">
    <location>
        <begin position="118"/>
        <end position="135"/>
    </location>
</feature>
<evidence type="ECO:0000256" key="5">
    <source>
        <dbReference type="SAM" id="Phobius"/>
    </source>
</evidence>
<reference evidence="7 8" key="1">
    <citation type="submission" date="2019-03" db="EMBL/GenBank/DDBJ databases">
        <title>Genomic Encyclopedia of Type Strains, Phase IV (KMG-IV): sequencing the most valuable type-strain genomes for metagenomic binning, comparative biology and taxonomic classification.</title>
        <authorList>
            <person name="Goeker M."/>
        </authorList>
    </citation>
    <scope>NUCLEOTIDE SEQUENCE [LARGE SCALE GENOMIC DNA]</scope>
    <source>
        <strain evidence="7 8">DSM 21100</strain>
    </source>
</reference>
<keyword evidence="8" id="KW-1185">Reference proteome</keyword>
<evidence type="ECO:0000256" key="4">
    <source>
        <dbReference type="ARBA" id="ARBA00023136"/>
    </source>
</evidence>
<dbReference type="Pfam" id="PF07291">
    <property type="entry name" value="MauE"/>
    <property type="match status" value="1"/>
</dbReference>
<feature type="transmembrane region" description="Helical" evidence="5">
    <location>
        <begin position="147"/>
        <end position="170"/>
    </location>
</feature>
<evidence type="ECO:0000313" key="7">
    <source>
        <dbReference type="EMBL" id="TCS90447.1"/>
    </source>
</evidence>
<evidence type="ECO:0000313" key="8">
    <source>
        <dbReference type="Proteomes" id="UP000295807"/>
    </source>
</evidence>
<organism evidence="7 8">
    <name type="scientific">Anseongella ginsenosidimutans</name>
    <dbReference type="NCBI Taxonomy" id="496056"/>
    <lineage>
        <taxon>Bacteria</taxon>
        <taxon>Pseudomonadati</taxon>
        <taxon>Bacteroidota</taxon>
        <taxon>Sphingobacteriia</taxon>
        <taxon>Sphingobacteriales</taxon>
        <taxon>Sphingobacteriaceae</taxon>
        <taxon>Anseongella</taxon>
    </lineage>
</organism>
<dbReference type="RefSeq" id="WP_132127872.1">
    <property type="nucleotide sequence ID" value="NZ_SMAD01000001.1"/>
</dbReference>
<dbReference type="GO" id="GO:0016020">
    <property type="term" value="C:membrane"/>
    <property type="evidence" value="ECO:0007669"/>
    <property type="project" value="UniProtKB-SubCell"/>
</dbReference>
<evidence type="ECO:0000256" key="2">
    <source>
        <dbReference type="ARBA" id="ARBA00022692"/>
    </source>
</evidence>
<keyword evidence="4 5" id="KW-0472">Membrane</keyword>
<feature type="transmembrane region" description="Helical" evidence="5">
    <location>
        <begin position="79"/>
        <end position="98"/>
    </location>
</feature>
<sequence>MRLLTWICRIPVGLLFIFSGLIKANDPMGFGFKLEEYFVVFGIEWLSPLAVSLSILICSLEIVLGVAVLLGARIRLTAWGLLLLILFFTWLTFYSAWFNKVTDCGCFGDAIKLTPWQSFTKDLILLALILPIFLYRRRIQPVFSKTGSNLALLLAAVLSLGFGLYTYFYLPVVDLLPYKVGNHLPSLMTMPPDAEPDVFKVIYTLKNKKTGELREMDDKEYLSTKIWENPDWEYVKASDPILVKKGYTPPIHDLSISNADGVAFTDELLNNPFYNLVIVMYDLRKTDRGAQPELNAIVKKAQDYNIRSVGLTAASEQATRAFISETGALYEFFYCDATPLKSMVRSNPGLLLLKDGTVIAKWSHRELPDPEELERLYFAD</sequence>
<keyword evidence="2 5" id="KW-0812">Transmembrane</keyword>
<proteinExistence type="predicted"/>
<dbReference type="EMBL" id="SMAD01000001">
    <property type="protein sequence ID" value="TCS90447.1"/>
    <property type="molecule type" value="Genomic_DNA"/>
</dbReference>
<dbReference type="NCBIfam" id="NF045576">
    <property type="entry name" value="BT_3928_fam"/>
    <property type="match status" value="1"/>
</dbReference>
<comment type="caution">
    <text evidence="7">The sequence shown here is derived from an EMBL/GenBank/DDBJ whole genome shotgun (WGS) entry which is preliminary data.</text>
</comment>
<gene>
    <name evidence="7" type="ORF">EDD80_101648</name>
</gene>
<feature type="transmembrane region" description="Helical" evidence="5">
    <location>
        <begin position="48"/>
        <end position="72"/>
    </location>
</feature>
<protein>
    <submittedName>
        <fullName evidence="7">Putative membrane protein YphA (DoxX/SURF4 family)</fullName>
    </submittedName>
</protein>
<evidence type="ECO:0000256" key="3">
    <source>
        <dbReference type="ARBA" id="ARBA00022989"/>
    </source>
</evidence>
<accession>A0A4R3KX91</accession>
<name>A0A4R3KX91_9SPHI</name>